<dbReference type="Gene3D" id="3.30.450.30">
    <property type="entry name" value="Dynein light chain 2a, cytoplasmic"/>
    <property type="match status" value="1"/>
</dbReference>
<proteinExistence type="inferred from homology"/>
<protein>
    <recommendedName>
        <fullName evidence="3">Roadblock/LAMTOR2 domain-containing protein</fullName>
    </recommendedName>
</protein>
<evidence type="ECO:0000259" key="3">
    <source>
        <dbReference type="Pfam" id="PF03259"/>
    </source>
</evidence>
<dbReference type="EMBL" id="HBGS01024200">
    <property type="protein sequence ID" value="CAD9415917.1"/>
    <property type="molecule type" value="Transcribed_RNA"/>
</dbReference>
<dbReference type="SUPFAM" id="SSF103196">
    <property type="entry name" value="Roadblock/LC7 domain"/>
    <property type="match status" value="1"/>
</dbReference>
<organism evidence="4">
    <name type="scientific">Octactis speculum</name>
    <dbReference type="NCBI Taxonomy" id="3111310"/>
    <lineage>
        <taxon>Eukaryota</taxon>
        <taxon>Sar</taxon>
        <taxon>Stramenopiles</taxon>
        <taxon>Ochrophyta</taxon>
        <taxon>Dictyochophyceae</taxon>
        <taxon>Dictyochales</taxon>
        <taxon>Dictyochaceae</taxon>
        <taxon>Octactis</taxon>
    </lineage>
</organism>
<feature type="domain" description="Roadblock/LAMTOR2" evidence="3">
    <location>
        <begin position="9"/>
        <end position="99"/>
    </location>
</feature>
<dbReference type="InterPro" id="IPR004942">
    <property type="entry name" value="Roadblock/LAMTOR2_dom"/>
</dbReference>
<dbReference type="Pfam" id="PF03259">
    <property type="entry name" value="Robl_LC7"/>
    <property type="match status" value="1"/>
</dbReference>
<dbReference type="PANTHER" id="PTHR10779">
    <property type="entry name" value="DYNEIN LIGHT CHAIN ROADBLOCK"/>
    <property type="match status" value="1"/>
</dbReference>
<sequence>MANNQPNQVDEVIHDLKSNVGAKQYVILNNDGIVIKYEGMDYSRAVQHAYLVLDLCAKSKSYFRGMFEAPENEVESIRLKTNEFEMIISQIQNFTLVMIQDTRPQPEEDEEVAAEGDEKKD</sequence>
<name>A0A7S2C4Y6_9STRA</name>
<evidence type="ECO:0000256" key="1">
    <source>
        <dbReference type="ARBA" id="ARBA00007191"/>
    </source>
</evidence>
<dbReference type="AlphaFoldDB" id="A0A7S2C4Y6"/>
<evidence type="ECO:0000313" key="4">
    <source>
        <dbReference type="EMBL" id="CAD9415917.1"/>
    </source>
</evidence>
<gene>
    <name evidence="4" type="ORF">DSPE1174_LOCUS12298</name>
</gene>
<feature type="region of interest" description="Disordered" evidence="2">
    <location>
        <begin position="100"/>
        <end position="121"/>
    </location>
</feature>
<comment type="similarity">
    <text evidence="1">Belongs to the GAMAD family.</text>
</comment>
<evidence type="ECO:0000256" key="2">
    <source>
        <dbReference type="SAM" id="MobiDB-lite"/>
    </source>
</evidence>
<reference evidence="4" key="1">
    <citation type="submission" date="2021-01" db="EMBL/GenBank/DDBJ databases">
        <authorList>
            <person name="Corre E."/>
            <person name="Pelletier E."/>
            <person name="Niang G."/>
            <person name="Scheremetjew M."/>
            <person name="Finn R."/>
            <person name="Kale V."/>
            <person name="Holt S."/>
            <person name="Cochrane G."/>
            <person name="Meng A."/>
            <person name="Brown T."/>
            <person name="Cohen L."/>
        </authorList>
    </citation>
    <scope>NUCLEOTIDE SEQUENCE</scope>
    <source>
        <strain evidence="4">CCMP1381</strain>
    </source>
</reference>
<accession>A0A7S2C4Y6</accession>